<keyword evidence="7" id="KW-0812">Transmembrane</keyword>
<evidence type="ECO:0000313" key="10">
    <source>
        <dbReference type="EMBL" id="KAF5200762.1"/>
    </source>
</evidence>
<evidence type="ECO:0000256" key="1">
    <source>
        <dbReference type="ARBA" id="ARBA00004613"/>
    </source>
</evidence>
<dbReference type="InterPro" id="IPR014756">
    <property type="entry name" value="Ig_E-set"/>
</dbReference>
<evidence type="ECO:0000256" key="4">
    <source>
        <dbReference type="ARBA" id="ARBA00023002"/>
    </source>
</evidence>
<comment type="caution">
    <text evidence="10">The sequence shown here is derived from an EMBL/GenBank/DDBJ whole genome shotgun (WGS) entry which is preliminary data.</text>
</comment>
<keyword evidence="4" id="KW-0560">Oxidoreductase</keyword>
<keyword evidence="2" id="KW-0964">Secreted</keyword>
<dbReference type="SUPFAM" id="SSF81296">
    <property type="entry name" value="E set domains"/>
    <property type="match status" value="1"/>
</dbReference>
<comment type="subcellular location">
    <subcellularLocation>
        <location evidence="1">Secreted</location>
    </subcellularLocation>
</comment>
<feature type="transmembrane region" description="Helical" evidence="7">
    <location>
        <begin position="12"/>
        <end position="32"/>
    </location>
</feature>
<dbReference type="GO" id="GO:0005615">
    <property type="term" value="C:extracellular space"/>
    <property type="evidence" value="ECO:0007669"/>
    <property type="project" value="UniProtKB-ARBA"/>
</dbReference>
<evidence type="ECO:0000256" key="2">
    <source>
        <dbReference type="ARBA" id="ARBA00022525"/>
    </source>
</evidence>
<dbReference type="InterPro" id="IPR015202">
    <property type="entry name" value="GO-like_E_set"/>
</dbReference>
<reference evidence="10 11" key="1">
    <citation type="submission" date="2020-06" db="EMBL/GenBank/DDBJ databases">
        <title>Transcriptomic and genomic resources for Thalictrum thalictroides and T. hernandezii: Facilitating candidate gene discovery in an emerging model plant lineage.</title>
        <authorList>
            <person name="Arias T."/>
            <person name="Riano-Pachon D.M."/>
            <person name="Di Stilio V.S."/>
        </authorList>
    </citation>
    <scope>NUCLEOTIDE SEQUENCE [LARGE SCALE GENOMIC DNA]</scope>
    <source>
        <strain evidence="11">cv. WT478/WT964</strain>
        <tissue evidence="10">Leaves</tissue>
    </source>
</reference>
<dbReference type="InterPro" id="IPR037293">
    <property type="entry name" value="Gal_Oxidase_central_sf"/>
</dbReference>
<name>A0A7J6WXD1_THATH</name>
<proteinExistence type="predicted"/>
<gene>
    <name evidence="10" type="ORF">FRX31_009651</name>
</gene>
<accession>A0A7J6WXD1</accession>
<dbReference type="CDD" id="cd02851">
    <property type="entry name" value="E_set_GO_C"/>
    <property type="match status" value="1"/>
</dbReference>
<sequence length="566" mass="62768">MKSSCSTTSSTNFIHSAFFIILWFWFSIIFLAGQKNSQIHAAGGGGQWVVLQKNIGITAMHMQLLNNDRVVIFDRTDFGESNITLPDGKCRNDTFELAIKNDCTAHSVEYDVISNSIRPLMVQTDVWCSSGVVAPDGHLIQTGGFNDGERVVRTFEPCGNCDWIERGLGLVNRRWYATNHILPDGRAIIIGGRRQFNYEFYPKSSATSSAFTLPLLRETNDPNEENNLYPFVHLNVDGNLFIYANNRSILLDYKNNIVVRSYPPMPGGHPRNYPSTGSSVLLPLRNLGQPSIEAEVLICGGAPRGSYAQVVAKNFIRGLDSCGRIKITDKSPRWIMETMPLPRVMGDMILLPNGHVLIINGVEAGTAGWEDGRNPVLNPVIYRPNNPFGKRFETQNPSSIPRVYHSTAILLRDGRILVGGSNPHMLYNFTGVLYPTELRLEAFSPTYLDSISSNIRPKIISPAPKVRLTYGQRSIIRFSIPAGALLVETGISITMVSPSFTTHSFAMNQRLLVLSRGKATVVAGTSSTYQVQVTMPNSVVLAPPGYYLLFVNHQEIPSEGMWVQIQ</sequence>
<evidence type="ECO:0000256" key="3">
    <source>
        <dbReference type="ARBA" id="ARBA00022729"/>
    </source>
</evidence>
<evidence type="ECO:0000256" key="5">
    <source>
        <dbReference type="ARBA" id="ARBA00073112"/>
    </source>
</evidence>
<dbReference type="OrthoDB" id="2019572at2759"/>
<dbReference type="EMBL" id="JABWDY010010319">
    <property type="protein sequence ID" value="KAF5200762.1"/>
    <property type="molecule type" value="Genomic_DNA"/>
</dbReference>
<dbReference type="InterPro" id="IPR011043">
    <property type="entry name" value="Gal_Oxase/kelch_b-propeller"/>
</dbReference>
<protein>
    <recommendedName>
        <fullName evidence="5">Aldehyde oxidase GLOX</fullName>
    </recommendedName>
    <alternativeName>
        <fullName evidence="6">Glyoxal oxidase</fullName>
    </alternativeName>
</protein>
<dbReference type="GO" id="GO:0016491">
    <property type="term" value="F:oxidoreductase activity"/>
    <property type="evidence" value="ECO:0007669"/>
    <property type="project" value="UniProtKB-KW"/>
</dbReference>
<keyword evidence="11" id="KW-1185">Reference proteome</keyword>
<dbReference type="PANTHER" id="PTHR32208:SF62">
    <property type="entry name" value="OXIDASE, PUTATIVE, EXPRESSED-RELATED"/>
    <property type="match status" value="1"/>
</dbReference>
<evidence type="ECO:0000313" key="11">
    <source>
        <dbReference type="Proteomes" id="UP000554482"/>
    </source>
</evidence>
<dbReference type="SUPFAM" id="SSF50965">
    <property type="entry name" value="Galactose oxidase, central domain"/>
    <property type="match status" value="1"/>
</dbReference>
<dbReference type="Proteomes" id="UP000554482">
    <property type="component" value="Unassembled WGS sequence"/>
</dbReference>
<evidence type="ECO:0000256" key="6">
    <source>
        <dbReference type="ARBA" id="ARBA00077505"/>
    </source>
</evidence>
<dbReference type="InterPro" id="IPR009880">
    <property type="entry name" value="Glyoxal_oxidase_N"/>
</dbReference>
<dbReference type="Pfam" id="PF09118">
    <property type="entry name" value="GO-like_E_set"/>
    <property type="match status" value="1"/>
</dbReference>
<dbReference type="InterPro" id="IPR013783">
    <property type="entry name" value="Ig-like_fold"/>
</dbReference>
<dbReference type="Gene3D" id="2.130.10.80">
    <property type="entry name" value="Galactose oxidase/kelch, beta-propeller"/>
    <property type="match status" value="1"/>
</dbReference>
<dbReference type="Pfam" id="PF07250">
    <property type="entry name" value="Glyoxal_oxid_N"/>
    <property type="match status" value="1"/>
</dbReference>
<feature type="domain" description="Glyoxal oxidase N-terminal" evidence="8">
    <location>
        <begin position="60"/>
        <end position="447"/>
    </location>
</feature>
<organism evidence="10 11">
    <name type="scientific">Thalictrum thalictroides</name>
    <name type="common">Rue-anemone</name>
    <name type="synonym">Anemone thalictroides</name>
    <dbReference type="NCBI Taxonomy" id="46969"/>
    <lineage>
        <taxon>Eukaryota</taxon>
        <taxon>Viridiplantae</taxon>
        <taxon>Streptophyta</taxon>
        <taxon>Embryophyta</taxon>
        <taxon>Tracheophyta</taxon>
        <taxon>Spermatophyta</taxon>
        <taxon>Magnoliopsida</taxon>
        <taxon>Ranunculales</taxon>
        <taxon>Ranunculaceae</taxon>
        <taxon>Thalictroideae</taxon>
        <taxon>Thalictrum</taxon>
    </lineage>
</organism>
<dbReference type="Gene3D" id="2.60.40.10">
    <property type="entry name" value="Immunoglobulins"/>
    <property type="match status" value="1"/>
</dbReference>
<dbReference type="FunFam" id="2.130.10.80:FF:000001">
    <property type="entry name" value="Aldehyde oxidase GLOX"/>
    <property type="match status" value="1"/>
</dbReference>
<evidence type="ECO:0000256" key="7">
    <source>
        <dbReference type="SAM" id="Phobius"/>
    </source>
</evidence>
<evidence type="ECO:0000259" key="9">
    <source>
        <dbReference type="Pfam" id="PF09118"/>
    </source>
</evidence>
<feature type="domain" description="Galactose oxidase-like Early set" evidence="9">
    <location>
        <begin position="456"/>
        <end position="565"/>
    </location>
</feature>
<keyword evidence="7" id="KW-0472">Membrane</keyword>
<dbReference type="AlphaFoldDB" id="A0A7J6WXD1"/>
<evidence type="ECO:0000259" key="8">
    <source>
        <dbReference type="Pfam" id="PF07250"/>
    </source>
</evidence>
<keyword evidence="3" id="KW-0732">Signal</keyword>
<dbReference type="PANTHER" id="PTHR32208">
    <property type="entry name" value="SECRETED PROTEIN-RELATED"/>
    <property type="match status" value="1"/>
</dbReference>
<keyword evidence="7" id="KW-1133">Transmembrane helix</keyword>